<evidence type="ECO:0000256" key="11">
    <source>
        <dbReference type="ARBA" id="ARBA00023136"/>
    </source>
</evidence>
<dbReference type="InterPro" id="IPR025110">
    <property type="entry name" value="AMP-bd_C"/>
</dbReference>
<dbReference type="EC" id="6.2.1.3" evidence="12"/>
<dbReference type="FunFam" id="3.40.50.12780:FF:000003">
    <property type="entry name" value="Long-chain-fatty-acid--CoA ligase FadD"/>
    <property type="match status" value="1"/>
</dbReference>
<dbReference type="Pfam" id="PF00501">
    <property type="entry name" value="AMP-binding"/>
    <property type="match status" value="1"/>
</dbReference>
<feature type="domain" description="AMP-dependent synthetase/ligase" evidence="15">
    <location>
        <begin position="30"/>
        <end position="421"/>
    </location>
</feature>
<keyword evidence="11" id="KW-0472">Membrane</keyword>
<evidence type="ECO:0000256" key="13">
    <source>
        <dbReference type="ARBA" id="ARBA00039545"/>
    </source>
</evidence>
<dbReference type="PROSITE" id="PS00455">
    <property type="entry name" value="AMP_BINDING"/>
    <property type="match status" value="1"/>
</dbReference>
<evidence type="ECO:0000256" key="6">
    <source>
        <dbReference type="ARBA" id="ARBA00022741"/>
    </source>
</evidence>
<dbReference type="InterPro" id="IPR045851">
    <property type="entry name" value="AMP-bd_C_sf"/>
</dbReference>
<keyword evidence="6" id="KW-0547">Nucleotide-binding</keyword>
<evidence type="ECO:0000313" key="18">
    <source>
        <dbReference type="Proteomes" id="UP000256779"/>
    </source>
</evidence>
<dbReference type="Proteomes" id="UP000256779">
    <property type="component" value="Unassembled WGS sequence"/>
</dbReference>
<dbReference type="Gene3D" id="3.30.300.30">
    <property type="match status" value="1"/>
</dbReference>
<comment type="cofactor">
    <cofactor evidence="1">
        <name>Mg(2+)</name>
        <dbReference type="ChEBI" id="CHEBI:18420"/>
    </cofactor>
</comment>
<dbReference type="Pfam" id="PF13193">
    <property type="entry name" value="AMP-binding_C"/>
    <property type="match status" value="1"/>
</dbReference>
<evidence type="ECO:0000256" key="2">
    <source>
        <dbReference type="ARBA" id="ARBA00004170"/>
    </source>
</evidence>
<keyword evidence="8" id="KW-0067">ATP-binding</keyword>
<dbReference type="OrthoDB" id="9778383at2"/>
<dbReference type="PANTHER" id="PTHR43767">
    <property type="entry name" value="LONG-CHAIN-FATTY-ACID--COA LIGASE"/>
    <property type="match status" value="1"/>
</dbReference>
<evidence type="ECO:0000256" key="5">
    <source>
        <dbReference type="ARBA" id="ARBA00022598"/>
    </source>
</evidence>
<dbReference type="EMBL" id="QREG01000013">
    <property type="protein sequence ID" value="RED96994.1"/>
    <property type="molecule type" value="Genomic_DNA"/>
</dbReference>
<evidence type="ECO:0000256" key="4">
    <source>
        <dbReference type="ARBA" id="ARBA00006432"/>
    </source>
</evidence>
<reference evidence="17 18" key="1">
    <citation type="submission" date="2018-07" db="EMBL/GenBank/DDBJ databases">
        <title>Genomic Encyclopedia of Type Strains, Phase IV (KMG-IV): sequencing the most valuable type-strain genomes for metagenomic binning, comparative biology and taxonomic classification.</title>
        <authorList>
            <person name="Goeker M."/>
        </authorList>
    </citation>
    <scope>NUCLEOTIDE SEQUENCE [LARGE SCALE GENOMIC DNA]</scope>
    <source>
        <strain evidence="17 18">DSM 4134</strain>
    </source>
</reference>
<dbReference type="GO" id="GO:0016020">
    <property type="term" value="C:membrane"/>
    <property type="evidence" value="ECO:0007669"/>
    <property type="project" value="UniProtKB-SubCell"/>
</dbReference>
<comment type="subcellular location">
    <subcellularLocation>
        <location evidence="2">Membrane</location>
        <topology evidence="2">Peripheral membrane protein</topology>
    </subcellularLocation>
</comment>
<organism evidence="17 18">
    <name type="scientific">Marinoscillum furvescens DSM 4134</name>
    <dbReference type="NCBI Taxonomy" id="1122208"/>
    <lineage>
        <taxon>Bacteria</taxon>
        <taxon>Pseudomonadati</taxon>
        <taxon>Bacteroidota</taxon>
        <taxon>Cytophagia</taxon>
        <taxon>Cytophagales</taxon>
        <taxon>Reichenbachiellaceae</taxon>
        <taxon>Marinoscillum</taxon>
    </lineage>
</organism>
<dbReference type="AlphaFoldDB" id="A0A3D9L0M6"/>
<keyword evidence="10" id="KW-0443">Lipid metabolism</keyword>
<evidence type="ECO:0000259" key="16">
    <source>
        <dbReference type="Pfam" id="PF13193"/>
    </source>
</evidence>
<dbReference type="RefSeq" id="WP_115868740.1">
    <property type="nucleotide sequence ID" value="NZ_QREG01000013.1"/>
</dbReference>
<evidence type="ECO:0000313" key="17">
    <source>
        <dbReference type="EMBL" id="RED96994.1"/>
    </source>
</evidence>
<evidence type="ECO:0000256" key="8">
    <source>
        <dbReference type="ARBA" id="ARBA00022840"/>
    </source>
</evidence>
<keyword evidence="18" id="KW-1185">Reference proteome</keyword>
<proteinExistence type="inferred from homology"/>
<dbReference type="InterPro" id="IPR020845">
    <property type="entry name" value="AMP-binding_CS"/>
</dbReference>
<dbReference type="FunFam" id="3.30.300.30:FF:000006">
    <property type="entry name" value="Long-chain-fatty-acid--CoA ligase FadD"/>
    <property type="match status" value="1"/>
</dbReference>
<evidence type="ECO:0000259" key="15">
    <source>
        <dbReference type="Pfam" id="PF00501"/>
    </source>
</evidence>
<comment type="caution">
    <text evidence="17">The sequence shown here is derived from an EMBL/GenBank/DDBJ whole genome shotgun (WGS) entry which is preliminary data.</text>
</comment>
<comment type="similarity">
    <text evidence="4">Belongs to the ATP-dependent AMP-binding enzyme family.</text>
</comment>
<sequence>MTEQPWLKSYPANVPQHVDADKYQSIPDLFAESRAKYGDRPAYENMGKMITFEELGKLSDDFASYLQHDLKLKKGDKIAIQLPNVLQNPIAMYGALKAGLTVVNTNPLYTPAEMKHQFVDSEAKAIVILSNFAHNLEEIIEETAIEHVIITQLGDLIGGVKGGLVNFVVKYVKKMVPAFSLPQAVSFKDALNLGSQHTLVPPKIVAEDLAFLQYTGGTTGVSKGAMLTHRNLTGNLQQIEAWLAQSDLKNGEEIFIAALPLYHIFALNAHALLPAKIGAKNILITNPRDMKGFVKELKKHPFTLITGVNTLFNGLLNTPGFEEIDHKKVKVALAGGMALQRAVFDKWEQITGNKIAEAYGLTETSPALCINPLKDGNRVGTIGLPIPDTDVKLLDDDGNEVAPGEKGELCTKGPQVFVGYWNRPEETEKCFINGYFKTGDIATMDEDGYVRIVDRKKEMILVSGFNVYPNEVEDAIACHPKVLEVGVIGVPDSKSTEAVKAYVVAKDASLTEDELKTHCKDLLTGYKCPKYIAFTDELPKSNVGKILRRILKEKDAETNSY</sequence>
<keyword evidence="7" id="KW-0276">Fatty acid metabolism</keyword>
<name>A0A3D9L0M6_MARFU</name>
<dbReference type="PANTHER" id="PTHR43767:SF8">
    <property type="entry name" value="LONG-CHAIN-FATTY-ACID--COA LIGASE"/>
    <property type="match status" value="1"/>
</dbReference>
<accession>A0A3D9L0M6</accession>
<dbReference type="InterPro" id="IPR050237">
    <property type="entry name" value="ATP-dep_AMP-bd_enzyme"/>
</dbReference>
<evidence type="ECO:0000256" key="12">
    <source>
        <dbReference type="ARBA" id="ARBA00026121"/>
    </source>
</evidence>
<feature type="domain" description="AMP-binding enzyme C-terminal" evidence="16">
    <location>
        <begin position="471"/>
        <end position="545"/>
    </location>
</feature>
<dbReference type="GO" id="GO:0004467">
    <property type="term" value="F:long-chain fatty acid-CoA ligase activity"/>
    <property type="evidence" value="ECO:0007669"/>
    <property type="project" value="UniProtKB-EC"/>
</dbReference>
<dbReference type="Gene3D" id="3.40.50.12780">
    <property type="entry name" value="N-terminal domain of ligase-like"/>
    <property type="match status" value="1"/>
</dbReference>
<dbReference type="CDD" id="cd05936">
    <property type="entry name" value="FC-FACS_FadD_like"/>
    <property type="match status" value="1"/>
</dbReference>
<keyword evidence="5" id="KW-0436">Ligase</keyword>
<dbReference type="GO" id="GO:0005524">
    <property type="term" value="F:ATP binding"/>
    <property type="evidence" value="ECO:0007669"/>
    <property type="project" value="UniProtKB-KW"/>
</dbReference>
<evidence type="ECO:0000256" key="3">
    <source>
        <dbReference type="ARBA" id="ARBA00005005"/>
    </source>
</evidence>
<evidence type="ECO:0000256" key="10">
    <source>
        <dbReference type="ARBA" id="ARBA00023098"/>
    </source>
</evidence>
<dbReference type="InterPro" id="IPR042099">
    <property type="entry name" value="ANL_N_sf"/>
</dbReference>
<evidence type="ECO:0000256" key="9">
    <source>
        <dbReference type="ARBA" id="ARBA00022842"/>
    </source>
</evidence>
<dbReference type="SUPFAM" id="SSF56801">
    <property type="entry name" value="Acetyl-CoA synthetase-like"/>
    <property type="match status" value="1"/>
</dbReference>
<protein>
    <recommendedName>
        <fullName evidence="13">Long-chain-fatty-acid--CoA ligase</fullName>
        <ecNumber evidence="12">6.2.1.3</ecNumber>
    </recommendedName>
    <alternativeName>
        <fullName evidence="14">Long-chain acyl-CoA synthetase</fullName>
    </alternativeName>
</protein>
<dbReference type="InterPro" id="IPR000873">
    <property type="entry name" value="AMP-dep_synth/lig_dom"/>
</dbReference>
<keyword evidence="9" id="KW-0460">Magnesium</keyword>
<evidence type="ECO:0000256" key="14">
    <source>
        <dbReference type="ARBA" id="ARBA00042773"/>
    </source>
</evidence>
<evidence type="ECO:0000256" key="7">
    <source>
        <dbReference type="ARBA" id="ARBA00022832"/>
    </source>
</evidence>
<evidence type="ECO:0000256" key="1">
    <source>
        <dbReference type="ARBA" id="ARBA00001946"/>
    </source>
</evidence>
<comment type="pathway">
    <text evidence="3">Lipid metabolism; fatty acid beta-oxidation.</text>
</comment>
<gene>
    <name evidence="17" type="ORF">C7460_11342</name>
</gene>